<evidence type="ECO:0000259" key="2">
    <source>
        <dbReference type="Pfam" id="PF03819"/>
    </source>
</evidence>
<dbReference type="InterPro" id="IPR035996">
    <property type="entry name" value="4pyrrol_Methylase_sf"/>
</dbReference>
<keyword evidence="4" id="KW-1185">Reference proteome</keyword>
<dbReference type="NCBIfam" id="NF007113">
    <property type="entry name" value="PRK09562.1"/>
    <property type="match status" value="1"/>
</dbReference>
<dbReference type="InterPro" id="IPR024180">
    <property type="entry name" value="Tetrapyrrole_Mease/MazG_pred"/>
</dbReference>
<dbReference type="GO" id="GO:0046081">
    <property type="term" value="P:dUTP catabolic process"/>
    <property type="evidence" value="ECO:0007669"/>
    <property type="project" value="TreeGrafter"/>
</dbReference>
<dbReference type="SUPFAM" id="SSF53790">
    <property type="entry name" value="Tetrapyrrole methylase"/>
    <property type="match status" value="1"/>
</dbReference>
<proteinExistence type="predicted"/>
<dbReference type="RefSeq" id="WP_073026394.1">
    <property type="nucleotide sequence ID" value="NZ_FQZS01000015.1"/>
</dbReference>
<dbReference type="InterPro" id="IPR000878">
    <property type="entry name" value="4pyrrol_Mease"/>
</dbReference>
<feature type="domain" description="NTP pyrophosphohydrolase MazG-like" evidence="2">
    <location>
        <begin position="254"/>
        <end position="327"/>
    </location>
</feature>
<evidence type="ECO:0000259" key="1">
    <source>
        <dbReference type="Pfam" id="PF00590"/>
    </source>
</evidence>
<dbReference type="AlphaFoldDB" id="A0A1M6GEZ4"/>
<feature type="domain" description="Tetrapyrrole methylase" evidence="1">
    <location>
        <begin position="3"/>
        <end position="198"/>
    </location>
</feature>
<keyword evidence="3" id="KW-0808">Transferase</keyword>
<dbReference type="Pfam" id="PF00590">
    <property type="entry name" value="TP_methylase"/>
    <property type="match status" value="1"/>
</dbReference>
<dbReference type="Gene3D" id="3.40.1010.10">
    <property type="entry name" value="Cobalt-precorrin-4 Transmethylase, Domain 1"/>
    <property type="match status" value="1"/>
</dbReference>
<dbReference type="PANTHER" id="PTHR30522">
    <property type="entry name" value="NUCLEOSIDE TRIPHOSPHATE PYROPHOSPHOHYDROLASE"/>
    <property type="match status" value="1"/>
</dbReference>
<dbReference type="GO" id="GO:0047429">
    <property type="term" value="F:nucleoside triphosphate diphosphatase activity"/>
    <property type="evidence" value="ECO:0007669"/>
    <property type="project" value="InterPro"/>
</dbReference>
<dbReference type="GO" id="GO:0046052">
    <property type="term" value="P:UTP catabolic process"/>
    <property type="evidence" value="ECO:0007669"/>
    <property type="project" value="TreeGrafter"/>
</dbReference>
<dbReference type="Proteomes" id="UP000184442">
    <property type="component" value="Unassembled WGS sequence"/>
</dbReference>
<accession>A0A1M6GEZ4</accession>
<dbReference type="STRING" id="1122184.SAMN02745176_02350"/>
<dbReference type="InterPro" id="IPR014777">
    <property type="entry name" value="4pyrrole_Mease_sub1"/>
</dbReference>
<dbReference type="CDD" id="cd11528">
    <property type="entry name" value="NTP-PPase_MazG_Nterm"/>
    <property type="match status" value="1"/>
</dbReference>
<dbReference type="InterPro" id="IPR004518">
    <property type="entry name" value="MazG-like_dom"/>
</dbReference>
<gene>
    <name evidence="3" type="ORF">SAMN02745176_02350</name>
</gene>
<organism evidence="3 4">
    <name type="scientific">Lutispora thermophila DSM 19022</name>
    <dbReference type="NCBI Taxonomy" id="1122184"/>
    <lineage>
        <taxon>Bacteria</taxon>
        <taxon>Bacillati</taxon>
        <taxon>Bacillota</taxon>
        <taxon>Clostridia</taxon>
        <taxon>Lutisporales</taxon>
        <taxon>Lutisporaceae</taxon>
        <taxon>Lutispora</taxon>
    </lineage>
</organism>
<dbReference type="GO" id="GO:0032259">
    <property type="term" value="P:methylation"/>
    <property type="evidence" value="ECO:0007669"/>
    <property type="project" value="UniProtKB-KW"/>
</dbReference>
<dbReference type="GO" id="GO:0046061">
    <property type="term" value="P:dATP catabolic process"/>
    <property type="evidence" value="ECO:0007669"/>
    <property type="project" value="TreeGrafter"/>
</dbReference>
<dbReference type="PIRSF" id="PIRSF002845">
    <property type="entry name" value="Ttrprl_mtas_MazG"/>
    <property type="match status" value="1"/>
</dbReference>
<feature type="domain" description="NTP pyrophosphohydrolase MazG-like" evidence="2">
    <location>
        <begin position="394"/>
        <end position="451"/>
    </location>
</feature>
<dbReference type="GO" id="GO:0046047">
    <property type="term" value="P:TTP catabolic process"/>
    <property type="evidence" value="ECO:0007669"/>
    <property type="project" value="TreeGrafter"/>
</dbReference>
<dbReference type="FunFam" id="1.10.287.1080:FF:000001">
    <property type="entry name" value="Nucleoside triphosphate pyrophosphohydrolase"/>
    <property type="match status" value="1"/>
</dbReference>
<dbReference type="Pfam" id="PF03819">
    <property type="entry name" value="MazG"/>
    <property type="match status" value="2"/>
</dbReference>
<dbReference type="GO" id="GO:0006203">
    <property type="term" value="P:dGTP catabolic process"/>
    <property type="evidence" value="ECO:0007669"/>
    <property type="project" value="TreeGrafter"/>
</dbReference>
<dbReference type="InterPro" id="IPR048011">
    <property type="entry name" value="NTP-PPase_MazG-like_C"/>
</dbReference>
<dbReference type="CDD" id="cd11529">
    <property type="entry name" value="NTP-PPase_MazG_Cterm"/>
    <property type="match status" value="1"/>
</dbReference>
<dbReference type="InterPro" id="IPR011551">
    <property type="entry name" value="NTP_PyrPHydrolase_MazG"/>
</dbReference>
<dbReference type="GO" id="GO:0046076">
    <property type="term" value="P:dTTP catabolic process"/>
    <property type="evidence" value="ECO:0007669"/>
    <property type="project" value="TreeGrafter"/>
</dbReference>
<dbReference type="EMBL" id="FQZS01000015">
    <property type="protein sequence ID" value="SHJ08423.1"/>
    <property type="molecule type" value="Genomic_DNA"/>
</dbReference>
<dbReference type="InterPro" id="IPR035013">
    <property type="entry name" value="YabN_N"/>
</dbReference>
<dbReference type="FunFam" id="1.10.287.1080:FF:000003">
    <property type="entry name" value="Nucleoside triphosphate pyrophosphohydrolase"/>
    <property type="match status" value="1"/>
</dbReference>
<dbReference type="NCBIfam" id="TIGR00444">
    <property type="entry name" value="mazG"/>
    <property type="match status" value="1"/>
</dbReference>
<dbReference type="SUPFAM" id="SSF101386">
    <property type="entry name" value="all-alpha NTP pyrophosphatases"/>
    <property type="match status" value="2"/>
</dbReference>
<dbReference type="OrthoDB" id="9808939at2"/>
<dbReference type="GO" id="GO:0008168">
    <property type="term" value="F:methyltransferase activity"/>
    <property type="evidence" value="ECO:0007669"/>
    <property type="project" value="UniProtKB-KW"/>
</dbReference>
<keyword evidence="3" id="KW-0489">Methyltransferase</keyword>
<protein>
    <submittedName>
        <fullName evidence="3">Tetrapyrrole methylase family protein / MazG family protein</fullName>
    </submittedName>
</protein>
<dbReference type="Gene3D" id="1.10.287.1080">
    <property type="entry name" value="MazG-like"/>
    <property type="match status" value="2"/>
</dbReference>
<dbReference type="CDD" id="cd11723">
    <property type="entry name" value="YabN_N_like"/>
    <property type="match status" value="1"/>
</dbReference>
<dbReference type="GO" id="GO:0006950">
    <property type="term" value="P:response to stress"/>
    <property type="evidence" value="ECO:0007669"/>
    <property type="project" value="UniProtKB-ARBA"/>
</dbReference>
<dbReference type="InterPro" id="IPR048015">
    <property type="entry name" value="NTP-PPase_MazG-like_N"/>
</dbReference>
<evidence type="ECO:0000313" key="4">
    <source>
        <dbReference type="Proteomes" id="UP000184442"/>
    </source>
</evidence>
<evidence type="ECO:0000313" key="3">
    <source>
        <dbReference type="EMBL" id="SHJ08423.1"/>
    </source>
</evidence>
<reference evidence="3 4" key="1">
    <citation type="submission" date="2016-11" db="EMBL/GenBank/DDBJ databases">
        <authorList>
            <person name="Jaros S."/>
            <person name="Januszkiewicz K."/>
            <person name="Wedrychowicz H."/>
        </authorList>
    </citation>
    <scope>NUCLEOTIDE SEQUENCE [LARGE SCALE GENOMIC DNA]</scope>
    <source>
        <strain evidence="3 4">DSM 19022</strain>
    </source>
</reference>
<sequence>MGKITIIGLGPGDYDSLTIKAENMIKNAEELIFRTRKHPIVDKISAMGIKFDDCDDIYDSADTFEEVYEIISEKVIKRAMEGKNVVFAVPGHPFTAERSVQLILDKAKGKVEVEIEAAMSFIDAVTTALKVDISSGLKIIDGLRMDKQKPDTNCANIITQVYSKLVASEVKLMLMDYYNDDQEVCIIRAAGVENQEKVEWIPLYKLNSIEWVDYLTSVYIPPAPEDKRFKNLDDLVDLMEILRGENGCPWDRKQTHESLKPYLLEECYEVIDAIESGDVDQLVEELGDVLLQVVFHCQIGREDGEFHINDVITSLINKLVSRHPHVFGDVEANDESGALKSWEASKRDEKKMDTYTEALKVIPKSMSPLMRSYKVQEKAALVGFDWPDVSGAIAKVDEEVLELKEVYKTAENEKIEEEIGDLLFAVVNVARFLKIQPDFALVKTIEKFISRFGYIEEIAMAQGSKLEKMTLEEMDLLWNKAKTHKFNKNDEN</sequence>
<name>A0A1M6GEZ4_9FIRM</name>
<dbReference type="PANTHER" id="PTHR30522:SF0">
    <property type="entry name" value="NUCLEOSIDE TRIPHOSPHATE PYROPHOSPHOHYDROLASE"/>
    <property type="match status" value="1"/>
</dbReference>